<sequence>MAVGFWRTGPAIVYSYTGTAAAQEMLGYAQGGVDIDISKNYKEIFSDVFGEMTPHELQDFGEVATITCPLISIDPAVLTKVLNRGNRGAAGQLNTPGRLVGTNGDDFAIGIAASDDTPWKFLHCVLRPNARIPMSVGNKPVNLTFFAWPFAPASTVSAVNTPLYTRAL</sequence>
<reference evidence="1 2" key="1">
    <citation type="submission" date="2018-01" db="EMBL/GenBank/DDBJ databases">
        <title>G. obscuriglobus.</title>
        <authorList>
            <person name="Franke J."/>
            <person name="Blomberg W."/>
            <person name="Selmecki A."/>
        </authorList>
    </citation>
    <scope>NUCLEOTIDE SEQUENCE [LARGE SCALE GENOMIC DNA]</scope>
    <source>
        <strain evidence="1 2">DSM 5831</strain>
    </source>
</reference>
<dbReference type="EMBL" id="CP025958">
    <property type="protein sequence ID" value="AWM38704.1"/>
    <property type="molecule type" value="Genomic_DNA"/>
</dbReference>
<gene>
    <name evidence="1" type="ORF">C1280_18055</name>
</gene>
<evidence type="ECO:0000313" key="2">
    <source>
        <dbReference type="Proteomes" id="UP000245802"/>
    </source>
</evidence>
<name>A0A2Z3HAQ5_9BACT</name>
<accession>A0A2Z3HAQ5</accession>
<proteinExistence type="predicted"/>
<protein>
    <submittedName>
        <fullName evidence="1">Uncharacterized protein</fullName>
    </submittedName>
</protein>
<dbReference type="AlphaFoldDB" id="A0A2Z3HAQ5"/>
<dbReference type="RefSeq" id="WP_010036745.1">
    <property type="nucleotide sequence ID" value="NZ_CP025958.1"/>
</dbReference>
<organism evidence="1 2">
    <name type="scientific">Gemmata obscuriglobus</name>
    <dbReference type="NCBI Taxonomy" id="114"/>
    <lineage>
        <taxon>Bacteria</taxon>
        <taxon>Pseudomonadati</taxon>
        <taxon>Planctomycetota</taxon>
        <taxon>Planctomycetia</taxon>
        <taxon>Gemmatales</taxon>
        <taxon>Gemmataceae</taxon>
        <taxon>Gemmata</taxon>
    </lineage>
</organism>
<dbReference type="KEGG" id="gog:C1280_18055"/>
<dbReference type="Proteomes" id="UP000245802">
    <property type="component" value="Chromosome"/>
</dbReference>
<keyword evidence="2" id="KW-1185">Reference proteome</keyword>
<evidence type="ECO:0000313" key="1">
    <source>
        <dbReference type="EMBL" id="AWM38704.1"/>
    </source>
</evidence>